<dbReference type="EMBL" id="CP002100">
    <property type="protein sequence ID" value="ADN50326.1"/>
    <property type="molecule type" value="Genomic_DNA"/>
</dbReference>
<evidence type="ECO:0000259" key="13">
    <source>
        <dbReference type="PROSITE" id="PS50880"/>
    </source>
</evidence>
<feature type="domain" description="Toprim" evidence="13">
    <location>
        <begin position="172"/>
        <end position="248"/>
    </location>
</feature>
<dbReference type="PANTHER" id="PTHR30313:SF2">
    <property type="entry name" value="DNA PRIMASE"/>
    <property type="match status" value="1"/>
</dbReference>
<protein>
    <recommendedName>
        <fullName evidence="10">DNA primase DnaG</fullName>
        <ecNumber evidence="10">2.7.7.101</ecNumber>
    </recommendedName>
</protein>
<feature type="region of interest" description="Disordered" evidence="12">
    <location>
        <begin position="321"/>
        <end position="357"/>
    </location>
</feature>
<dbReference type="HOGENOM" id="CLU_034626_0_0_2"/>
<evidence type="ECO:0000256" key="8">
    <source>
        <dbReference type="ARBA" id="ARBA00022842"/>
    </source>
</evidence>
<dbReference type="FunFam" id="3.40.1360.10:FF:000010">
    <property type="entry name" value="DNA primase DnaG"/>
    <property type="match status" value="1"/>
</dbReference>
<evidence type="ECO:0000256" key="4">
    <source>
        <dbReference type="ARBA" id="ARBA00022695"/>
    </source>
</evidence>
<dbReference type="InterPro" id="IPR050219">
    <property type="entry name" value="DnaG_primase"/>
</dbReference>
<evidence type="ECO:0000256" key="5">
    <source>
        <dbReference type="ARBA" id="ARBA00022705"/>
    </source>
</evidence>
<evidence type="ECO:0000256" key="9">
    <source>
        <dbReference type="ARBA" id="ARBA00023163"/>
    </source>
</evidence>
<keyword evidence="1 10" id="KW-0240">DNA-directed RNA polymerase</keyword>
<dbReference type="GO" id="GO:0046872">
    <property type="term" value="F:metal ion binding"/>
    <property type="evidence" value="ECO:0007669"/>
    <property type="project" value="UniProtKB-KW"/>
</dbReference>
<evidence type="ECO:0000313" key="14">
    <source>
        <dbReference type="EMBL" id="ADN50326.1"/>
    </source>
</evidence>
<dbReference type="Proteomes" id="UP000006681">
    <property type="component" value="Chromosome"/>
</dbReference>
<feature type="compositionally biased region" description="Pro residues" evidence="12">
    <location>
        <begin position="321"/>
        <end position="330"/>
    </location>
</feature>
<dbReference type="GO" id="GO:0006269">
    <property type="term" value="P:DNA replication, synthesis of primer"/>
    <property type="evidence" value="ECO:0007669"/>
    <property type="project" value="UniProtKB-UniRule"/>
</dbReference>
<evidence type="ECO:0000256" key="7">
    <source>
        <dbReference type="ARBA" id="ARBA00022835"/>
    </source>
</evidence>
<feature type="coiled-coil region" evidence="11">
    <location>
        <begin position="274"/>
        <end position="302"/>
    </location>
</feature>
<keyword evidence="9 10" id="KW-0804">Transcription</keyword>
<proteinExistence type="inferred from homology"/>
<dbReference type="SMART" id="SM00493">
    <property type="entry name" value="TOPRIM"/>
    <property type="match status" value="1"/>
</dbReference>
<evidence type="ECO:0000256" key="12">
    <source>
        <dbReference type="SAM" id="MobiDB-lite"/>
    </source>
</evidence>
<keyword evidence="4 10" id="KW-0548">Nucleotidyltransferase</keyword>
<gene>
    <name evidence="10" type="primary">dnaG</name>
    <name evidence="14" type="ordered locus">Vdis_0936</name>
</gene>
<dbReference type="SUPFAM" id="SSF56731">
    <property type="entry name" value="DNA primase core"/>
    <property type="match status" value="1"/>
</dbReference>
<dbReference type="EC" id="2.7.7.101" evidence="10"/>
<dbReference type="OrthoDB" id="8643at2157"/>
<dbReference type="NCBIfam" id="NF003108">
    <property type="entry name" value="PRK04031.1-1"/>
    <property type="match status" value="1"/>
</dbReference>
<keyword evidence="2 10" id="KW-0639">Primosome</keyword>
<evidence type="ECO:0000256" key="10">
    <source>
        <dbReference type="HAMAP-Rule" id="MF_00007"/>
    </source>
</evidence>
<comment type="subunit">
    <text evidence="10">Forms a ternary complex with MCM helicase and DNA. Component of the archaeal exosome complex.</text>
</comment>
<dbReference type="GO" id="GO:0008143">
    <property type="term" value="F:poly(A) binding"/>
    <property type="evidence" value="ECO:0007669"/>
    <property type="project" value="InterPro"/>
</dbReference>
<dbReference type="PROSITE" id="PS50880">
    <property type="entry name" value="TOPRIM"/>
    <property type="match status" value="1"/>
</dbReference>
<dbReference type="eggNOG" id="arCOG04281">
    <property type="taxonomic scope" value="Archaea"/>
</dbReference>
<feature type="compositionally biased region" description="Low complexity" evidence="12">
    <location>
        <begin position="331"/>
        <end position="351"/>
    </location>
</feature>
<keyword evidence="3 10" id="KW-0808">Transferase</keyword>
<reference evidence="15" key="2">
    <citation type="journal article" date="2010" name="Stand. Genomic Sci.">
        <title>Complete genome sequence of Vulcanisaeta distributa type strain (IC-017T).</title>
        <authorList>
            <person name="Mavromatis K."/>
            <person name="Sikorski J."/>
            <person name="Pabst E."/>
            <person name="Teshima H."/>
            <person name="Lapidus A."/>
            <person name="Lucas S."/>
            <person name="Nolan M."/>
            <person name="Glavina Del Rio T."/>
            <person name="Cheng J."/>
            <person name="Bruce D."/>
            <person name="Goodwin L."/>
            <person name="Pitluck S."/>
            <person name="Liolios K."/>
            <person name="Ivanova N."/>
            <person name="Mikhailova N."/>
            <person name="Pati A."/>
            <person name="Chen A."/>
            <person name="Palaniappan K."/>
            <person name="Land M."/>
            <person name="Hauser L."/>
            <person name="Chang Y."/>
            <person name="Jeffries C."/>
            <person name="Rohde M."/>
            <person name="Spring S."/>
            <person name="Goker M."/>
            <person name="Wirth R."/>
            <person name="Woyke T."/>
            <person name="Bristow J."/>
            <person name="Eisen J."/>
            <person name="Markowitz V."/>
            <person name="Hugenholtz P."/>
            <person name="Klenk H."/>
            <person name="Kyrpides N."/>
        </authorList>
    </citation>
    <scope>NUCLEOTIDE SEQUENCE [LARGE SCALE GENOMIC DNA]</scope>
    <source>
        <strain evidence="15">DSM 14429 / JCM 11212 / NBRC 100878 / IC-017</strain>
    </source>
</reference>
<comment type="catalytic activity">
    <reaction evidence="10">
        <text>ssDNA + n NTP = ssDNA/pppN(pN)n-1 hybrid + (n-1) diphosphate.</text>
        <dbReference type="EC" id="2.7.7.101"/>
    </reaction>
</comment>
<keyword evidence="7 10" id="KW-0271">Exosome</keyword>
<evidence type="ECO:0000256" key="1">
    <source>
        <dbReference type="ARBA" id="ARBA00022478"/>
    </source>
</evidence>
<dbReference type="GO" id="GO:0000428">
    <property type="term" value="C:DNA-directed RNA polymerase complex"/>
    <property type="evidence" value="ECO:0007669"/>
    <property type="project" value="UniProtKB-KW"/>
</dbReference>
<comment type="similarity">
    <text evidence="10">Belongs to the archaeal DnaG primase family.</text>
</comment>
<comment type="function">
    <text evidence="10">RNA polymerase that catalyzes the synthesis of short RNA molecules used as primers for DNA polymerase during DNA replication. Also part of the exosome, which is a complex involved in RNA degradation. Acts as a poly(A)-binding protein that enhances the interaction between heteropolymeric, adenine-rich transcripts and the exosome.</text>
</comment>
<evidence type="ECO:0000256" key="6">
    <source>
        <dbReference type="ARBA" id="ARBA00022723"/>
    </source>
</evidence>
<evidence type="ECO:0000313" key="15">
    <source>
        <dbReference type="Proteomes" id="UP000006681"/>
    </source>
</evidence>
<keyword evidence="11" id="KW-0175">Coiled coil</keyword>
<keyword evidence="5 10" id="KW-0235">DNA replication</keyword>
<organism evidence="14 15">
    <name type="scientific">Vulcanisaeta distributa (strain DSM 14429 / JCM 11212 / NBRC 100878 / IC-017)</name>
    <dbReference type="NCBI Taxonomy" id="572478"/>
    <lineage>
        <taxon>Archaea</taxon>
        <taxon>Thermoproteota</taxon>
        <taxon>Thermoprotei</taxon>
        <taxon>Thermoproteales</taxon>
        <taxon>Thermoproteaceae</taxon>
        <taxon>Vulcanisaeta</taxon>
    </lineage>
</organism>
<dbReference type="AlphaFoldDB" id="E1QPN0"/>
<dbReference type="InterPro" id="IPR034154">
    <property type="entry name" value="TOPRIM_DnaG/twinkle"/>
</dbReference>
<dbReference type="GO" id="GO:1990077">
    <property type="term" value="C:primosome complex"/>
    <property type="evidence" value="ECO:0007669"/>
    <property type="project" value="UniProtKB-KW"/>
</dbReference>
<accession>E1QPN0</accession>
<dbReference type="STRING" id="572478.Vdis_0936"/>
<dbReference type="GO" id="GO:0000178">
    <property type="term" value="C:exosome (RNase complex)"/>
    <property type="evidence" value="ECO:0007669"/>
    <property type="project" value="UniProtKB-KW"/>
</dbReference>
<dbReference type="GeneID" id="9751865"/>
<dbReference type="Gene3D" id="3.40.1360.10">
    <property type="match status" value="1"/>
</dbReference>
<dbReference type="CDD" id="cd01029">
    <property type="entry name" value="TOPRIM_primases"/>
    <property type="match status" value="1"/>
</dbReference>
<keyword evidence="15" id="KW-1185">Reference proteome</keyword>
<keyword evidence="6" id="KW-0479">Metal-binding</keyword>
<dbReference type="KEGG" id="vdi:Vdis_0936"/>
<dbReference type="RefSeq" id="WP_013336051.1">
    <property type="nucleotide sequence ID" value="NC_014537.1"/>
</dbReference>
<sequence>MGALTIVAKYLIVANVEVQGTVEKYDIIGALFSQTEGLLGNELDLRELQMNGRIGRIEVETEYKGDKTVGKVYIPSNLDRYETALVAAMIETVDKVGPYNAKVQVVEIKDLREEKRKKIFDRARELLKLVEHEALPDTKELITKFMESIRETEVIEYGPEKLPAGPEVDTADTIIIVEGRADVLNLVKHGFKNVIGLGGSSGGVPKTVVELSKKKTTIAFVDGDRGGEMLLKELLKYADIDYIARAPPGKEVEQLTAKEITKALRNKVPAEEYLASLEKRERKMIEEARQQAQQEIPQAQAIEVPIQEQPQQAEKVQVLPQPQPIQPTPPAMQAQVTPQQTTQPQQLSQPSPEIPQLPPNVIDEMKKLGGTLEAIIYDDHWTEIKRIPVRDLVDTLQQLPNAYAVIFDGVCTQRLVDVASSKGVKLLIMSRVGNITKVPTDMLIMTIDEYLSKAGAGTGAK</sequence>
<dbReference type="InterPro" id="IPR020607">
    <property type="entry name" value="Primase_DnaG_arc"/>
</dbReference>
<name>E1QPN0_VULDI</name>
<dbReference type="PANTHER" id="PTHR30313">
    <property type="entry name" value="DNA PRIMASE"/>
    <property type="match status" value="1"/>
</dbReference>
<dbReference type="Pfam" id="PF01751">
    <property type="entry name" value="Toprim"/>
    <property type="match status" value="1"/>
</dbReference>
<evidence type="ECO:0000256" key="2">
    <source>
        <dbReference type="ARBA" id="ARBA00022515"/>
    </source>
</evidence>
<keyword evidence="8" id="KW-0460">Magnesium</keyword>
<evidence type="ECO:0000256" key="3">
    <source>
        <dbReference type="ARBA" id="ARBA00022679"/>
    </source>
</evidence>
<dbReference type="GO" id="GO:0003899">
    <property type="term" value="F:DNA-directed RNA polymerase activity"/>
    <property type="evidence" value="ECO:0007669"/>
    <property type="project" value="UniProtKB-UniRule"/>
</dbReference>
<evidence type="ECO:0000256" key="11">
    <source>
        <dbReference type="SAM" id="Coils"/>
    </source>
</evidence>
<dbReference type="GO" id="GO:0005737">
    <property type="term" value="C:cytoplasm"/>
    <property type="evidence" value="ECO:0007669"/>
    <property type="project" value="TreeGrafter"/>
</dbReference>
<dbReference type="HAMAP" id="MF_00007">
    <property type="entry name" value="DNA_primase_DnaG_arc"/>
    <property type="match status" value="1"/>
</dbReference>
<dbReference type="InterPro" id="IPR006171">
    <property type="entry name" value="TOPRIM_dom"/>
</dbReference>
<reference evidence="14 15" key="1">
    <citation type="journal article" date="2010" name="Stand. Genomic Sci.">
        <title>Complete genome sequence of Vulcanisaeta distributa type strain (IC-017).</title>
        <authorList>
            <person name="Mavromatis K."/>
            <person name="Sikorski J."/>
            <person name="Pabst E."/>
            <person name="Teshima H."/>
            <person name="Lapidus A."/>
            <person name="Lucas S."/>
            <person name="Nolan M."/>
            <person name="Glavina Del Rio T."/>
            <person name="Cheng J.F."/>
            <person name="Bruce D."/>
            <person name="Goodwin L."/>
            <person name="Pitluck S."/>
            <person name="Liolios K."/>
            <person name="Ivanova N."/>
            <person name="Mikhailova N."/>
            <person name="Pati A."/>
            <person name="Chen A."/>
            <person name="Palaniappan K."/>
            <person name="Land M."/>
            <person name="Hauser L."/>
            <person name="Chang Y.J."/>
            <person name="Jeffries C.D."/>
            <person name="Rohde M."/>
            <person name="Spring S."/>
            <person name="Goker M."/>
            <person name="Wirth R."/>
            <person name="Woyke T."/>
            <person name="Bristow J."/>
            <person name="Eisen J.A."/>
            <person name="Markowitz V."/>
            <person name="Hugenholtz P."/>
            <person name="Klenk H.P."/>
            <person name="Kyrpides N.C."/>
        </authorList>
    </citation>
    <scope>NUCLEOTIDE SEQUENCE [LARGE SCALE GENOMIC DNA]</scope>
    <source>
        <strain evidence="15">DSM 14429 / JCM 11212 / NBRC 100878 / IC-017</strain>
    </source>
</reference>